<dbReference type="PROSITE" id="PS51257">
    <property type="entry name" value="PROKAR_LIPOPROTEIN"/>
    <property type="match status" value="1"/>
</dbReference>
<keyword evidence="2" id="KW-1185">Reference proteome</keyword>
<accession>A0ABR7TRJ7</accession>
<reference evidence="1 2" key="1">
    <citation type="submission" date="2020-09" db="EMBL/GenBank/DDBJ databases">
        <title>Genome sequences of type strains of Chitinophaga qingshengii and Chitinophaga varians.</title>
        <authorList>
            <person name="Kittiwongwattana C."/>
        </authorList>
    </citation>
    <scope>NUCLEOTIDE SEQUENCE [LARGE SCALE GENOMIC DNA]</scope>
    <source>
        <strain evidence="1 2">JCM 30026</strain>
    </source>
</reference>
<evidence type="ECO:0000313" key="2">
    <source>
        <dbReference type="Proteomes" id="UP000659124"/>
    </source>
</evidence>
<name>A0ABR7TRJ7_9BACT</name>
<gene>
    <name evidence="1" type="ORF">ICL07_22070</name>
</gene>
<sequence>MKKYAIIASLLFIAALMGSSCKKEKPIDEDGLLITTRAECYVSNFELLGADFQTVRSKAPVIDTVACTIKQEVFFGTDLKNLWPQFTLVTDAKLDPKITGKVDFSDLANPKTYTVISGNRQVRKTYTVIITVQK</sequence>
<organism evidence="1 2">
    <name type="scientific">Chitinophaga qingshengii</name>
    <dbReference type="NCBI Taxonomy" id="1569794"/>
    <lineage>
        <taxon>Bacteria</taxon>
        <taxon>Pseudomonadati</taxon>
        <taxon>Bacteroidota</taxon>
        <taxon>Chitinophagia</taxon>
        <taxon>Chitinophagales</taxon>
        <taxon>Chitinophagaceae</taxon>
        <taxon>Chitinophaga</taxon>
    </lineage>
</organism>
<evidence type="ECO:0000313" key="1">
    <source>
        <dbReference type="EMBL" id="MBC9933092.1"/>
    </source>
</evidence>
<evidence type="ECO:0008006" key="3">
    <source>
        <dbReference type="Google" id="ProtNLM"/>
    </source>
</evidence>
<dbReference type="Proteomes" id="UP000659124">
    <property type="component" value="Unassembled WGS sequence"/>
</dbReference>
<proteinExistence type="predicted"/>
<comment type="caution">
    <text evidence="1">The sequence shown here is derived from an EMBL/GenBank/DDBJ whole genome shotgun (WGS) entry which is preliminary data.</text>
</comment>
<protein>
    <recommendedName>
        <fullName evidence="3">DUF4625 domain-containing protein</fullName>
    </recommendedName>
</protein>
<dbReference type="Gene3D" id="2.60.40.2340">
    <property type="match status" value="1"/>
</dbReference>
<dbReference type="RefSeq" id="WP_188090215.1">
    <property type="nucleotide sequence ID" value="NZ_JACVFC010000003.1"/>
</dbReference>
<dbReference type="EMBL" id="JACVFC010000003">
    <property type="protein sequence ID" value="MBC9933092.1"/>
    <property type="molecule type" value="Genomic_DNA"/>
</dbReference>